<accession>A0AAD1WEM0</accession>
<feature type="compositionally biased region" description="Polar residues" evidence="1">
    <location>
        <begin position="22"/>
        <end position="33"/>
    </location>
</feature>
<evidence type="ECO:0000313" key="3">
    <source>
        <dbReference type="Proteomes" id="UP001295444"/>
    </source>
</evidence>
<organism evidence="2 3">
    <name type="scientific">Pelobates cultripes</name>
    <name type="common">Western spadefoot toad</name>
    <dbReference type="NCBI Taxonomy" id="61616"/>
    <lineage>
        <taxon>Eukaryota</taxon>
        <taxon>Metazoa</taxon>
        <taxon>Chordata</taxon>
        <taxon>Craniata</taxon>
        <taxon>Vertebrata</taxon>
        <taxon>Euteleostomi</taxon>
        <taxon>Amphibia</taxon>
        <taxon>Batrachia</taxon>
        <taxon>Anura</taxon>
        <taxon>Pelobatoidea</taxon>
        <taxon>Pelobatidae</taxon>
        <taxon>Pelobates</taxon>
    </lineage>
</organism>
<dbReference type="AlphaFoldDB" id="A0AAD1WEM0"/>
<sequence>MGWKVHRKVKAYPLTQPLYSLNSPLTENWTSEPSADMGRKSQRIATGACEGAGDIGAMLQRPAAPKMAAMPDPDTGSICSEQALGDTTDPQSSLDEQIDPDVLTPATKLDIRNH</sequence>
<feature type="region of interest" description="Disordered" evidence="1">
    <location>
        <begin position="22"/>
        <end position="43"/>
    </location>
</feature>
<evidence type="ECO:0000256" key="1">
    <source>
        <dbReference type="SAM" id="MobiDB-lite"/>
    </source>
</evidence>
<gene>
    <name evidence="2" type="ORF">PECUL_23A060215</name>
</gene>
<proteinExistence type="predicted"/>
<dbReference type="Proteomes" id="UP001295444">
    <property type="component" value="Chromosome 06"/>
</dbReference>
<feature type="region of interest" description="Disordered" evidence="1">
    <location>
        <begin position="66"/>
        <end position="114"/>
    </location>
</feature>
<reference evidence="2" key="1">
    <citation type="submission" date="2022-03" db="EMBL/GenBank/DDBJ databases">
        <authorList>
            <person name="Alioto T."/>
            <person name="Alioto T."/>
            <person name="Gomez Garrido J."/>
        </authorList>
    </citation>
    <scope>NUCLEOTIDE SEQUENCE</scope>
</reference>
<name>A0AAD1WEM0_PELCU</name>
<dbReference type="EMBL" id="OW240917">
    <property type="protein sequence ID" value="CAH2301458.1"/>
    <property type="molecule type" value="Genomic_DNA"/>
</dbReference>
<keyword evidence="3" id="KW-1185">Reference proteome</keyword>
<protein>
    <submittedName>
        <fullName evidence="2">Uncharacterized protein</fullName>
    </submittedName>
</protein>
<evidence type="ECO:0000313" key="2">
    <source>
        <dbReference type="EMBL" id="CAH2301458.1"/>
    </source>
</evidence>